<dbReference type="Proteomes" id="UP000181728">
    <property type="component" value="Unassembled WGS sequence"/>
</dbReference>
<dbReference type="RefSeq" id="WP_002818031.1">
    <property type="nucleotide sequence ID" value="NZ_CP014324.1"/>
</dbReference>
<dbReference type="PIRSF" id="PIRSF037263">
    <property type="entry name" value="DUF951_bac"/>
    <property type="match status" value="1"/>
</dbReference>
<dbReference type="AlphaFoldDB" id="A0A6N4A9F4"/>
<reference evidence="2 3" key="1">
    <citation type="journal article" date="2016" name="BMC Genomics">
        <title>Consensus pan-genome assembly of the specialised wine bacterium Oenococcus oeni.</title>
        <authorList>
            <person name="Sternes P.R."/>
            <person name="Borneman A.R."/>
        </authorList>
    </citation>
    <scope>NUCLEOTIDE SEQUENCE [LARGE SCALE GENOMIC DNA]</scope>
    <source>
        <strain evidence="2 3">AWRIB661</strain>
    </source>
</reference>
<sequence length="59" mass="6958">MDYQLNTIVEMKKPHACGNNSWKVVRMGADIKIECNSCHRIVMMTRHDFEKHLNKVIKD</sequence>
<gene>
    <name evidence="2" type="ORF">ATX59_00625</name>
    <name evidence="1" type="ORF">GA838_04075</name>
</gene>
<dbReference type="Pfam" id="PF06107">
    <property type="entry name" value="DUF951"/>
    <property type="match status" value="1"/>
</dbReference>
<evidence type="ECO:0000313" key="1">
    <source>
        <dbReference type="EMBL" id="MDV7714947.1"/>
    </source>
</evidence>
<dbReference type="Proteomes" id="UP001281024">
    <property type="component" value="Unassembled WGS sequence"/>
</dbReference>
<comment type="caution">
    <text evidence="2">The sequence shown here is derived from an EMBL/GenBank/DDBJ whole genome shotgun (WGS) entry which is preliminary data.</text>
</comment>
<protein>
    <submittedName>
        <fullName evidence="2">DUF951 domain-containing protein</fullName>
    </submittedName>
    <submittedName>
        <fullName evidence="1">DUF951 family protein</fullName>
    </submittedName>
</protein>
<reference evidence="1" key="2">
    <citation type="submission" date="2019-10" db="EMBL/GenBank/DDBJ databases">
        <title>Malate fermentation in French cider.</title>
        <authorList>
            <person name="Cousin F.J."/>
            <person name="Medina Fernandez S."/>
            <person name="Misery B."/>
            <person name="Laplace J.-M."/>
            <person name="Cretenet M."/>
        </authorList>
    </citation>
    <scope>NUCLEOTIDE SEQUENCE</scope>
    <source>
        <strain evidence="1">UCMA15129</strain>
    </source>
</reference>
<dbReference type="InterPro" id="IPR009296">
    <property type="entry name" value="DUF951"/>
</dbReference>
<dbReference type="OMA" id="RIKCLGC"/>
<organism evidence="2 3">
    <name type="scientific">Oenococcus oeni</name>
    <name type="common">Leuconostoc oenos</name>
    <dbReference type="NCBI Taxonomy" id="1247"/>
    <lineage>
        <taxon>Bacteria</taxon>
        <taxon>Bacillati</taxon>
        <taxon>Bacillota</taxon>
        <taxon>Bacilli</taxon>
        <taxon>Lactobacillales</taxon>
        <taxon>Lactobacillaceae</taxon>
        <taxon>Oenococcus</taxon>
    </lineage>
</organism>
<evidence type="ECO:0000313" key="3">
    <source>
        <dbReference type="Proteomes" id="UP000181728"/>
    </source>
</evidence>
<dbReference type="GeneID" id="75064943"/>
<accession>A0A6N4A9F4</accession>
<dbReference type="PANTHER" id="PTHR38455">
    <property type="entry name" value="HYPOTHETICAL CYTOSOLIC PROTEIN"/>
    <property type="match status" value="1"/>
</dbReference>
<dbReference type="PANTHER" id="PTHR38455:SF1">
    <property type="entry name" value="DUF951 DOMAIN-CONTAINING PROTEIN"/>
    <property type="match status" value="1"/>
</dbReference>
<name>A0A6N4A9F4_OENOE</name>
<dbReference type="EMBL" id="MLOK01000009">
    <property type="protein sequence ID" value="OIM22166.1"/>
    <property type="molecule type" value="Genomic_DNA"/>
</dbReference>
<dbReference type="EMBL" id="WERV01000003">
    <property type="protein sequence ID" value="MDV7714947.1"/>
    <property type="molecule type" value="Genomic_DNA"/>
</dbReference>
<evidence type="ECO:0000313" key="2">
    <source>
        <dbReference type="EMBL" id="OIM22166.1"/>
    </source>
</evidence>
<proteinExistence type="predicted"/>